<reference evidence="1 2" key="1">
    <citation type="submission" date="2024-09" db="EMBL/GenBank/DDBJ databases">
        <authorList>
            <person name="Sun Q."/>
            <person name="Mori K."/>
        </authorList>
    </citation>
    <scope>NUCLEOTIDE SEQUENCE [LARGE SCALE GENOMIC DNA]</scope>
    <source>
        <strain evidence="1 2">CGMCC 1.15906</strain>
    </source>
</reference>
<gene>
    <name evidence="1" type="ORF">ACFFGN_26920</name>
</gene>
<comment type="caution">
    <text evidence="1">The sequence shown here is derived from an EMBL/GenBank/DDBJ whole genome shotgun (WGS) entry which is preliminary data.</text>
</comment>
<proteinExistence type="predicted"/>
<keyword evidence="2" id="KW-1185">Reference proteome</keyword>
<dbReference type="Proteomes" id="UP001589890">
    <property type="component" value="Unassembled WGS sequence"/>
</dbReference>
<dbReference type="EMBL" id="JBHLTC010000036">
    <property type="protein sequence ID" value="MFC0627736.1"/>
    <property type="molecule type" value="Genomic_DNA"/>
</dbReference>
<evidence type="ECO:0000313" key="2">
    <source>
        <dbReference type="Proteomes" id="UP001589890"/>
    </source>
</evidence>
<evidence type="ECO:0000313" key="1">
    <source>
        <dbReference type="EMBL" id="MFC0627736.1"/>
    </source>
</evidence>
<name>A0ABV6QSX0_9ACTN</name>
<organism evidence="1 2">
    <name type="scientific">Kribbella deserti</name>
    <dbReference type="NCBI Taxonomy" id="1926257"/>
    <lineage>
        <taxon>Bacteria</taxon>
        <taxon>Bacillati</taxon>
        <taxon>Actinomycetota</taxon>
        <taxon>Actinomycetes</taxon>
        <taxon>Propionibacteriales</taxon>
        <taxon>Kribbellaceae</taxon>
        <taxon>Kribbella</taxon>
    </lineage>
</organism>
<protein>
    <submittedName>
        <fullName evidence="1">Uncharacterized protein</fullName>
    </submittedName>
</protein>
<dbReference type="RefSeq" id="WP_380052843.1">
    <property type="nucleotide sequence ID" value="NZ_JBHLTC010000036.1"/>
</dbReference>
<sequence length="126" mass="14140">MTTYSRYQSPEPNEDGRHIGIFGLVNGLAKQGRLTPEQEAFRRTNNDWYDAAYQNPSLIDPTVYDRAISPLAAAWFKPSAHHLFDRIPGYLNILATHNIPCTLVTSTNPGRIIYEDANQIVVVPPS</sequence>
<accession>A0ABV6QSX0</accession>